<dbReference type="PANTHER" id="PTHR45566:SF2">
    <property type="entry name" value="NARL SUBFAMILY"/>
    <property type="match status" value="1"/>
</dbReference>
<evidence type="ECO:0000256" key="1">
    <source>
        <dbReference type="ARBA" id="ARBA00023125"/>
    </source>
</evidence>
<dbReference type="PROSITE" id="PS50043">
    <property type="entry name" value="HTH_LUXR_2"/>
    <property type="match status" value="1"/>
</dbReference>
<keyword evidence="2" id="KW-0597">Phosphoprotein</keyword>
<dbReference type="Proteomes" id="UP001202281">
    <property type="component" value="Unassembled WGS sequence"/>
</dbReference>
<evidence type="ECO:0000256" key="2">
    <source>
        <dbReference type="PROSITE-ProRule" id="PRU00169"/>
    </source>
</evidence>
<dbReference type="InterPro" id="IPR016032">
    <property type="entry name" value="Sig_transdc_resp-reg_C-effctor"/>
</dbReference>
<dbReference type="PROSITE" id="PS50110">
    <property type="entry name" value="RESPONSE_REGULATORY"/>
    <property type="match status" value="1"/>
</dbReference>
<dbReference type="Gene3D" id="3.40.50.2300">
    <property type="match status" value="1"/>
</dbReference>
<accession>A0ABT0BTT8</accession>
<dbReference type="EMBL" id="JALHLG010000033">
    <property type="protein sequence ID" value="MCJ2188400.1"/>
    <property type="molecule type" value="Genomic_DNA"/>
</dbReference>
<dbReference type="InterPro" id="IPR001789">
    <property type="entry name" value="Sig_transdc_resp-reg_receiver"/>
</dbReference>
<dbReference type="InterPro" id="IPR000792">
    <property type="entry name" value="Tscrpt_reg_LuxR_C"/>
</dbReference>
<dbReference type="SUPFAM" id="SSF46894">
    <property type="entry name" value="C-terminal effector domain of the bipartite response regulators"/>
    <property type="match status" value="1"/>
</dbReference>
<gene>
    <name evidence="5" type="ORF">MTR66_16460</name>
</gene>
<dbReference type="CDD" id="cd06170">
    <property type="entry name" value="LuxR_C_like"/>
    <property type="match status" value="1"/>
</dbReference>
<dbReference type="InterPro" id="IPR051015">
    <property type="entry name" value="EvgA-like"/>
</dbReference>
<protein>
    <submittedName>
        <fullName evidence="5">Response regulator transcription factor</fullName>
    </submittedName>
</protein>
<organism evidence="5 6">
    <name type="scientific">Novosphingobium beihaiensis</name>
    <dbReference type="NCBI Taxonomy" id="2930389"/>
    <lineage>
        <taxon>Bacteria</taxon>
        <taxon>Pseudomonadati</taxon>
        <taxon>Pseudomonadota</taxon>
        <taxon>Alphaproteobacteria</taxon>
        <taxon>Sphingomonadales</taxon>
        <taxon>Sphingomonadaceae</taxon>
        <taxon>Novosphingobium</taxon>
    </lineage>
</organism>
<dbReference type="PRINTS" id="PR00038">
    <property type="entry name" value="HTHLUXR"/>
</dbReference>
<name>A0ABT0BTT8_9SPHN</name>
<feature type="domain" description="Response regulatory" evidence="4">
    <location>
        <begin position="14"/>
        <end position="127"/>
    </location>
</feature>
<dbReference type="SMART" id="SM00421">
    <property type="entry name" value="HTH_LUXR"/>
    <property type="match status" value="1"/>
</dbReference>
<evidence type="ECO:0000259" key="4">
    <source>
        <dbReference type="PROSITE" id="PS50110"/>
    </source>
</evidence>
<evidence type="ECO:0000313" key="5">
    <source>
        <dbReference type="EMBL" id="MCJ2188400.1"/>
    </source>
</evidence>
<keyword evidence="1" id="KW-0238">DNA-binding</keyword>
<evidence type="ECO:0000259" key="3">
    <source>
        <dbReference type="PROSITE" id="PS50043"/>
    </source>
</evidence>
<dbReference type="SUPFAM" id="SSF52172">
    <property type="entry name" value="CheY-like"/>
    <property type="match status" value="1"/>
</dbReference>
<keyword evidence="6" id="KW-1185">Reference proteome</keyword>
<dbReference type="InterPro" id="IPR011006">
    <property type="entry name" value="CheY-like_superfamily"/>
</dbReference>
<feature type="modified residue" description="4-aspartylphosphate" evidence="2">
    <location>
        <position position="63"/>
    </location>
</feature>
<feature type="domain" description="HTH luxR-type" evidence="3">
    <location>
        <begin position="157"/>
        <end position="222"/>
    </location>
</feature>
<dbReference type="Pfam" id="PF00196">
    <property type="entry name" value="GerE"/>
    <property type="match status" value="1"/>
</dbReference>
<reference evidence="5 6" key="1">
    <citation type="submission" date="2022-04" db="EMBL/GenBank/DDBJ databases">
        <title>Identification of a novel bacterium isolated from mangrove sediments.</title>
        <authorList>
            <person name="Pan X."/>
        </authorList>
    </citation>
    <scope>NUCLEOTIDE SEQUENCE [LARGE SCALE GENOMIC DNA]</scope>
    <source>
        <strain evidence="5 6">B2638</strain>
    </source>
</reference>
<dbReference type="PANTHER" id="PTHR45566">
    <property type="entry name" value="HTH-TYPE TRANSCRIPTIONAL REGULATOR YHJB-RELATED"/>
    <property type="match status" value="1"/>
</dbReference>
<dbReference type="PROSITE" id="PS00622">
    <property type="entry name" value="HTH_LUXR_1"/>
    <property type="match status" value="1"/>
</dbReference>
<comment type="caution">
    <text evidence="5">The sequence shown here is derived from an EMBL/GenBank/DDBJ whole genome shotgun (WGS) entry which is preliminary data.</text>
</comment>
<sequence>MPYAAFGSRTLGTSVSIVNQSPISREGLRRILSEGDITIFASVSCVDELGEIDSGCEHVVLLDMVTSSEQVASLKSLLDRDRHFKAVVLVEKFDYGAMIECFNHGAQGYVVKDMSCDALIALIQLAALGHKVMPPDVIDQLPQRETPRGPLEQEADPAVIESNLSLREQDVLSCLMAGYSNKRIARSLDLSEATVKVHVKAILRKLKVMNRTQAAIWATSRGLPSRGNLA</sequence>
<proteinExistence type="predicted"/>
<evidence type="ECO:0000313" key="6">
    <source>
        <dbReference type="Proteomes" id="UP001202281"/>
    </source>
</evidence>